<protein>
    <submittedName>
        <fullName evidence="3">Arylamine N-acetyltransferase, pineal gland isozyme NAT-3</fullName>
    </submittedName>
</protein>
<comment type="caution">
    <text evidence="3">The sequence shown here is derived from an EMBL/GenBank/DDBJ whole genome shotgun (WGS) entry which is preliminary data.</text>
</comment>
<dbReference type="PANTHER" id="PTHR11786:SF0">
    <property type="entry name" value="ARYLAMINE N-ACETYLTRANSFERASE 4-RELATED"/>
    <property type="match status" value="1"/>
</dbReference>
<dbReference type="EMBL" id="MU865495">
    <property type="protein sequence ID" value="KAK4222041.1"/>
    <property type="molecule type" value="Genomic_DNA"/>
</dbReference>
<evidence type="ECO:0000313" key="3">
    <source>
        <dbReference type="EMBL" id="KAK4222041.1"/>
    </source>
</evidence>
<dbReference type="AlphaFoldDB" id="A0AAN6YNJ6"/>
<organism evidence="3 4">
    <name type="scientific">Podospora fimiseda</name>
    <dbReference type="NCBI Taxonomy" id="252190"/>
    <lineage>
        <taxon>Eukaryota</taxon>
        <taxon>Fungi</taxon>
        <taxon>Dikarya</taxon>
        <taxon>Ascomycota</taxon>
        <taxon>Pezizomycotina</taxon>
        <taxon>Sordariomycetes</taxon>
        <taxon>Sordariomycetidae</taxon>
        <taxon>Sordariales</taxon>
        <taxon>Podosporaceae</taxon>
        <taxon>Podospora</taxon>
    </lineage>
</organism>
<keyword evidence="4" id="KW-1185">Reference proteome</keyword>
<evidence type="ECO:0000256" key="2">
    <source>
        <dbReference type="RuleBase" id="RU003452"/>
    </source>
</evidence>
<dbReference type="PRINTS" id="PR01543">
    <property type="entry name" value="ANATRNSFRASE"/>
</dbReference>
<evidence type="ECO:0000256" key="1">
    <source>
        <dbReference type="ARBA" id="ARBA00006547"/>
    </source>
</evidence>
<name>A0AAN6YNJ6_9PEZI</name>
<comment type="similarity">
    <text evidence="1 2">Belongs to the arylamine N-acetyltransferase family.</text>
</comment>
<sequence>MAIWSDHDIRMYLKRIDYPASLEDLKTLISSDPLEGLKSLQKFHLVRVPFESVSLHYSPHRTLSLDPVDLYEKIVSQGRGGYCMEVNAFFACVLRSLGYNLINVGGRVKGPDGYKGWDHMLNLVKINNKRYVVDVGFGSNGPLFPYPLEHDHEFVGIASARGRLQYRTVDQLTDPDQKVWVYSIKQNDETPWSEAYCFVELEFMPGDFEVMNLRTMTSPRSFFVQNVMCMRILLDGRELDAKPIGKLILHRDFVKKIVGDETEEVQKLESEAQRVLALEKYFGIRLSQREEKAIKGLASELKDTSKHA</sequence>
<dbReference type="Proteomes" id="UP001301958">
    <property type="component" value="Unassembled WGS sequence"/>
</dbReference>
<keyword evidence="2" id="KW-0012">Acyltransferase</keyword>
<dbReference type="Gene3D" id="3.30.2140.20">
    <property type="match status" value="1"/>
</dbReference>
<dbReference type="InterPro" id="IPR053710">
    <property type="entry name" value="Arylamine_NAT_domain_sf"/>
</dbReference>
<keyword evidence="2" id="KW-0808">Transferase</keyword>
<proteinExistence type="inferred from homology"/>
<dbReference type="SUPFAM" id="SSF54001">
    <property type="entry name" value="Cysteine proteinases"/>
    <property type="match status" value="1"/>
</dbReference>
<gene>
    <name evidence="3" type="ORF">QBC38DRAFT_490799</name>
</gene>
<dbReference type="InterPro" id="IPR001447">
    <property type="entry name" value="Arylamine_N-AcTrfase"/>
</dbReference>
<reference evidence="3" key="1">
    <citation type="journal article" date="2023" name="Mol. Phylogenet. Evol.">
        <title>Genome-scale phylogeny and comparative genomics of the fungal order Sordariales.</title>
        <authorList>
            <person name="Hensen N."/>
            <person name="Bonometti L."/>
            <person name="Westerberg I."/>
            <person name="Brannstrom I.O."/>
            <person name="Guillou S."/>
            <person name="Cros-Aarteil S."/>
            <person name="Calhoun S."/>
            <person name="Haridas S."/>
            <person name="Kuo A."/>
            <person name="Mondo S."/>
            <person name="Pangilinan J."/>
            <person name="Riley R."/>
            <person name="LaButti K."/>
            <person name="Andreopoulos B."/>
            <person name="Lipzen A."/>
            <person name="Chen C."/>
            <person name="Yan M."/>
            <person name="Daum C."/>
            <person name="Ng V."/>
            <person name="Clum A."/>
            <person name="Steindorff A."/>
            <person name="Ohm R.A."/>
            <person name="Martin F."/>
            <person name="Silar P."/>
            <person name="Natvig D.O."/>
            <person name="Lalanne C."/>
            <person name="Gautier V."/>
            <person name="Ament-Velasquez S.L."/>
            <person name="Kruys A."/>
            <person name="Hutchinson M.I."/>
            <person name="Powell A.J."/>
            <person name="Barry K."/>
            <person name="Miller A.N."/>
            <person name="Grigoriev I.V."/>
            <person name="Debuchy R."/>
            <person name="Gladieux P."/>
            <person name="Hiltunen Thoren M."/>
            <person name="Johannesson H."/>
        </authorList>
    </citation>
    <scope>NUCLEOTIDE SEQUENCE</scope>
    <source>
        <strain evidence="3">CBS 990.96</strain>
    </source>
</reference>
<dbReference type="PANTHER" id="PTHR11786">
    <property type="entry name" value="N-HYDROXYARYLAMINE O-ACETYLTRANSFERASE"/>
    <property type="match status" value="1"/>
</dbReference>
<dbReference type="InterPro" id="IPR038765">
    <property type="entry name" value="Papain-like_cys_pep_sf"/>
</dbReference>
<reference evidence="3" key="2">
    <citation type="submission" date="2023-05" db="EMBL/GenBank/DDBJ databases">
        <authorList>
            <consortium name="Lawrence Berkeley National Laboratory"/>
            <person name="Steindorff A."/>
            <person name="Hensen N."/>
            <person name="Bonometti L."/>
            <person name="Westerberg I."/>
            <person name="Brannstrom I.O."/>
            <person name="Guillou S."/>
            <person name="Cros-Aarteil S."/>
            <person name="Calhoun S."/>
            <person name="Haridas S."/>
            <person name="Kuo A."/>
            <person name="Mondo S."/>
            <person name="Pangilinan J."/>
            <person name="Riley R."/>
            <person name="Labutti K."/>
            <person name="Andreopoulos B."/>
            <person name="Lipzen A."/>
            <person name="Chen C."/>
            <person name="Yanf M."/>
            <person name="Daum C."/>
            <person name="Ng V."/>
            <person name="Clum A."/>
            <person name="Ohm R."/>
            <person name="Martin F."/>
            <person name="Silar P."/>
            <person name="Natvig D."/>
            <person name="Lalanne C."/>
            <person name="Gautier V."/>
            <person name="Ament-Velasquez S.L."/>
            <person name="Kruys A."/>
            <person name="Hutchinson M.I."/>
            <person name="Powell A.J."/>
            <person name="Barry K."/>
            <person name="Miller A.N."/>
            <person name="Grigoriev I.V."/>
            <person name="Debuchy R."/>
            <person name="Gladieux P."/>
            <person name="Thoren M.H."/>
            <person name="Johannesson H."/>
        </authorList>
    </citation>
    <scope>NUCLEOTIDE SEQUENCE</scope>
    <source>
        <strain evidence="3">CBS 990.96</strain>
    </source>
</reference>
<accession>A0AAN6YNJ6</accession>
<evidence type="ECO:0000313" key="4">
    <source>
        <dbReference type="Proteomes" id="UP001301958"/>
    </source>
</evidence>
<dbReference type="Pfam" id="PF00797">
    <property type="entry name" value="Acetyltransf_2"/>
    <property type="match status" value="1"/>
</dbReference>
<dbReference type="GO" id="GO:0016407">
    <property type="term" value="F:acetyltransferase activity"/>
    <property type="evidence" value="ECO:0007669"/>
    <property type="project" value="InterPro"/>
</dbReference>